<evidence type="ECO:0000256" key="3">
    <source>
        <dbReference type="ARBA" id="ARBA00022448"/>
    </source>
</evidence>
<evidence type="ECO:0000313" key="9">
    <source>
        <dbReference type="Proteomes" id="UP000232323"/>
    </source>
</evidence>
<keyword evidence="5 7" id="KW-1133">Transmembrane helix</keyword>
<keyword evidence="9" id="KW-1185">Reference proteome</keyword>
<evidence type="ECO:0000256" key="2">
    <source>
        <dbReference type="ARBA" id="ARBA00008349"/>
    </source>
</evidence>
<feature type="transmembrane region" description="Helical" evidence="7">
    <location>
        <begin position="188"/>
        <end position="207"/>
    </location>
</feature>
<feature type="transmembrane region" description="Helical" evidence="7">
    <location>
        <begin position="227"/>
        <end position="250"/>
    </location>
</feature>
<sequence>MLRGTRDDDGAAVVTLIKSTDRSVEIETPKKKPNETHHAKQAPEMLFVVLAAGSILSAIGFSALQEWVFKIPGFSYGGWMTFITYLTYAVCGWVETAVTRNTQRHGQLRDYALVSVLAMGGAYFTNWALEYLNYTTRIVFKSCRVLPVMGFRTLVVGQRYTTQQYFAGVFLVCGMALFTMGDAEGLPTFSGAGVALISLALICDALTANLEERQFFRIPQPCSHAEVMLFLSTFAAAESFVVLVVSGEIWDAVQHSMRHTETVPSICAFSVLGYVTVCLILLIIKNFGATNAEIVKSLRKVFQVAVSFTLFPKAFSIKYVLGGLLVVGSLFWLQRAGKRTTHHSHSEVMDTAMPLIECVSNRITTDRLPGAASTVTRAVQGEKDEERP</sequence>
<protein>
    <recommendedName>
        <fullName evidence="10">Sugar phosphate transporter domain-containing protein</fullName>
    </recommendedName>
</protein>
<comment type="caution">
    <text evidence="8">The sequence shown here is derived from an EMBL/GenBank/DDBJ whole genome shotgun (WGS) entry which is preliminary data.</text>
</comment>
<feature type="transmembrane region" description="Helical" evidence="7">
    <location>
        <begin position="76"/>
        <end position="98"/>
    </location>
</feature>
<dbReference type="GO" id="GO:0000139">
    <property type="term" value="C:Golgi membrane"/>
    <property type="evidence" value="ECO:0007669"/>
    <property type="project" value="TreeGrafter"/>
</dbReference>
<organism evidence="8 9">
    <name type="scientific">Chlamydomonas eustigma</name>
    <dbReference type="NCBI Taxonomy" id="1157962"/>
    <lineage>
        <taxon>Eukaryota</taxon>
        <taxon>Viridiplantae</taxon>
        <taxon>Chlorophyta</taxon>
        <taxon>core chlorophytes</taxon>
        <taxon>Chlorophyceae</taxon>
        <taxon>CS clade</taxon>
        <taxon>Chlamydomonadales</taxon>
        <taxon>Chlamydomonadaceae</taxon>
        <taxon>Chlamydomonas</taxon>
    </lineage>
</organism>
<evidence type="ECO:0000256" key="6">
    <source>
        <dbReference type="ARBA" id="ARBA00023136"/>
    </source>
</evidence>
<gene>
    <name evidence="8" type="ORF">CEUSTIGMA_g8712.t1</name>
</gene>
<dbReference type="EMBL" id="BEGY01000063">
    <property type="protein sequence ID" value="GAX81280.1"/>
    <property type="molecule type" value="Genomic_DNA"/>
</dbReference>
<dbReference type="GO" id="GO:0046964">
    <property type="term" value="F:3'-phosphoadenosine 5'-phosphosulfate transmembrane transporter activity"/>
    <property type="evidence" value="ECO:0007669"/>
    <property type="project" value="TreeGrafter"/>
</dbReference>
<evidence type="ECO:0008006" key="10">
    <source>
        <dbReference type="Google" id="ProtNLM"/>
    </source>
</evidence>
<accession>A0A250XER8</accession>
<evidence type="ECO:0000256" key="5">
    <source>
        <dbReference type="ARBA" id="ARBA00022989"/>
    </source>
</evidence>
<reference evidence="8 9" key="1">
    <citation type="submission" date="2017-08" db="EMBL/GenBank/DDBJ databases">
        <title>Acidophilic green algal genome provides insights into adaptation to an acidic environment.</title>
        <authorList>
            <person name="Hirooka S."/>
            <person name="Hirose Y."/>
            <person name="Kanesaki Y."/>
            <person name="Higuchi S."/>
            <person name="Fujiwara T."/>
            <person name="Onuma R."/>
            <person name="Era A."/>
            <person name="Ohbayashi R."/>
            <person name="Uzuka A."/>
            <person name="Nozaki H."/>
            <person name="Yoshikawa H."/>
            <person name="Miyagishima S.Y."/>
        </authorList>
    </citation>
    <scope>NUCLEOTIDE SEQUENCE [LARGE SCALE GENOMIC DNA]</scope>
    <source>
        <strain evidence="8 9">NIES-2499</strain>
    </source>
</reference>
<dbReference type="Proteomes" id="UP000232323">
    <property type="component" value="Unassembled WGS sequence"/>
</dbReference>
<dbReference type="GO" id="GO:0005789">
    <property type="term" value="C:endoplasmic reticulum membrane"/>
    <property type="evidence" value="ECO:0007669"/>
    <property type="project" value="TreeGrafter"/>
</dbReference>
<dbReference type="STRING" id="1157962.A0A250XER8"/>
<evidence type="ECO:0000256" key="7">
    <source>
        <dbReference type="SAM" id="Phobius"/>
    </source>
</evidence>
<dbReference type="InterPro" id="IPR013657">
    <property type="entry name" value="SCL35B1-4/HUT1"/>
</dbReference>
<feature type="transmembrane region" description="Helical" evidence="7">
    <location>
        <begin position="110"/>
        <end position="129"/>
    </location>
</feature>
<keyword evidence="4 7" id="KW-0812">Transmembrane</keyword>
<dbReference type="Pfam" id="PF08449">
    <property type="entry name" value="UAA"/>
    <property type="match status" value="1"/>
</dbReference>
<evidence type="ECO:0000313" key="8">
    <source>
        <dbReference type="EMBL" id="GAX81280.1"/>
    </source>
</evidence>
<dbReference type="PANTHER" id="PTHR10778:SF8">
    <property type="entry name" value="ADENOSINE 3'-PHOSPHO 5'-PHOSPHOSULFATE TRANSPORTER 2"/>
    <property type="match status" value="1"/>
</dbReference>
<dbReference type="PANTHER" id="PTHR10778">
    <property type="entry name" value="SOLUTE CARRIER FAMILY 35 MEMBER B"/>
    <property type="match status" value="1"/>
</dbReference>
<keyword evidence="6 7" id="KW-0472">Membrane</keyword>
<comment type="subcellular location">
    <subcellularLocation>
        <location evidence="1">Membrane</location>
        <topology evidence="1">Multi-pass membrane protein</topology>
    </subcellularLocation>
</comment>
<evidence type="ECO:0000256" key="1">
    <source>
        <dbReference type="ARBA" id="ARBA00004141"/>
    </source>
</evidence>
<comment type="similarity">
    <text evidence="2">Belongs to the nucleotide-sugar transporter family. UDP-galactose:UMP antiporter (TC 2.A.7.11) subfamily.</text>
</comment>
<feature type="transmembrane region" description="Helical" evidence="7">
    <location>
        <begin position="164"/>
        <end position="181"/>
    </location>
</feature>
<feature type="transmembrane region" description="Helical" evidence="7">
    <location>
        <begin position="304"/>
        <end position="333"/>
    </location>
</feature>
<feature type="transmembrane region" description="Helical" evidence="7">
    <location>
        <begin position="262"/>
        <end position="284"/>
    </location>
</feature>
<feature type="transmembrane region" description="Helical" evidence="7">
    <location>
        <begin position="45"/>
        <end position="64"/>
    </location>
</feature>
<dbReference type="OrthoDB" id="1601at2759"/>
<proteinExistence type="inferred from homology"/>
<dbReference type="AlphaFoldDB" id="A0A250XER8"/>
<keyword evidence="3" id="KW-0813">Transport</keyword>
<name>A0A250XER8_9CHLO</name>
<evidence type="ECO:0000256" key="4">
    <source>
        <dbReference type="ARBA" id="ARBA00022692"/>
    </source>
</evidence>